<gene>
    <name evidence="2" type="ORF">RVR_1578</name>
</gene>
<sequence length="263" mass="29208">MTWYSHTWCAAYAAPAAACTAIAWLCLLRRFAGRGRLLGTWRSACLSALVLLAMGATSVGAGLLLPHLGQVPPAAAGVATGFAVAPRGRRQDEGAQPLLRFMTLGIGWLLERLEYRLATDAQTWCDSFMERFKEVRQLRIFIHGLKRFLLDRPHSTVTNKAVCACHEDAERRLDAALDVQTRVEEACRTPAPPGVAEFRRARSADEEARCVIAFNEARAMCAHLLRFAYCQGRRSERPEIERLRDAVVPPDAYRSTGALRQGR</sequence>
<proteinExistence type="predicted"/>
<evidence type="ECO:0000313" key="2">
    <source>
        <dbReference type="EMBL" id="BBA96330.1"/>
    </source>
</evidence>
<keyword evidence="1" id="KW-0472">Membrane</keyword>
<dbReference type="AlphaFoldDB" id="A0A7U3ULP8"/>
<accession>A0A7U3ULP8</accession>
<reference evidence="2 3" key="4">
    <citation type="journal article" date="2020" name="Sci. Rep.">
        <title>beta-carboline chemical signals induce reveromycin production through a LuxR family regulator in Streptomyces sp. SN-593.</title>
        <authorList>
            <person name="Panthee S."/>
            <person name="Kito N."/>
            <person name="Hayashi T."/>
            <person name="Shimizu T."/>
            <person name="Ishikawa J."/>
            <person name="Hamamoto H."/>
            <person name="Osada H."/>
            <person name="Takahashi S."/>
        </authorList>
    </citation>
    <scope>NUCLEOTIDE SEQUENCE [LARGE SCALE GENOMIC DNA]</scope>
    <source>
        <strain evidence="2 3">SN-593</strain>
    </source>
</reference>
<feature type="transmembrane region" description="Helical" evidence="1">
    <location>
        <begin position="12"/>
        <end position="32"/>
    </location>
</feature>
<dbReference type="EMBL" id="AP018365">
    <property type="protein sequence ID" value="BBA96330.1"/>
    <property type="molecule type" value="Genomic_DNA"/>
</dbReference>
<organism evidence="2 3">
    <name type="scientific">Actinacidiphila reveromycinica</name>
    <dbReference type="NCBI Taxonomy" id="659352"/>
    <lineage>
        <taxon>Bacteria</taxon>
        <taxon>Bacillati</taxon>
        <taxon>Actinomycetota</taxon>
        <taxon>Actinomycetes</taxon>
        <taxon>Kitasatosporales</taxon>
        <taxon>Streptomycetaceae</taxon>
        <taxon>Actinacidiphila</taxon>
    </lineage>
</organism>
<evidence type="ECO:0000313" key="3">
    <source>
        <dbReference type="Proteomes" id="UP000595703"/>
    </source>
</evidence>
<reference evidence="2 3" key="3">
    <citation type="journal article" date="2011" name="Nat. Chem. Biol.">
        <title>Reveromycin A biosynthesis uses RevG and RevJ for stereospecific spiroacetal formation.</title>
        <authorList>
            <person name="Takahashi S."/>
            <person name="Toyoda A."/>
            <person name="Sekiyama Y."/>
            <person name="Takagi H."/>
            <person name="Nogawa T."/>
            <person name="Uramoto M."/>
            <person name="Suzuki R."/>
            <person name="Koshino H."/>
            <person name="Kumano T."/>
            <person name="Panthee S."/>
            <person name="Dairi T."/>
            <person name="Ishikawa J."/>
            <person name="Ikeda H."/>
            <person name="Sakaki Y."/>
            <person name="Osada H."/>
        </authorList>
    </citation>
    <scope>NUCLEOTIDE SEQUENCE [LARGE SCALE GENOMIC DNA]</scope>
    <source>
        <strain evidence="2 3">SN-593</strain>
    </source>
</reference>
<evidence type="ECO:0000256" key="1">
    <source>
        <dbReference type="SAM" id="Phobius"/>
    </source>
</evidence>
<dbReference type="KEGG" id="arev:RVR_1578"/>
<reference evidence="2 3" key="1">
    <citation type="journal article" date="2010" name="J. Bacteriol.">
        <title>Biochemical characterization of a novel indole prenyltransferase from Streptomyces sp. SN-593.</title>
        <authorList>
            <person name="Takahashi S."/>
            <person name="Takagi H."/>
            <person name="Toyoda A."/>
            <person name="Uramoto M."/>
            <person name="Nogawa T."/>
            <person name="Ueki M."/>
            <person name="Sakaki Y."/>
            <person name="Osada H."/>
        </authorList>
    </citation>
    <scope>NUCLEOTIDE SEQUENCE [LARGE SCALE GENOMIC DNA]</scope>
    <source>
        <strain evidence="2 3">SN-593</strain>
    </source>
</reference>
<keyword evidence="1" id="KW-0812">Transmembrane</keyword>
<keyword evidence="3" id="KW-1185">Reference proteome</keyword>
<name>A0A7U3ULP8_9ACTN</name>
<dbReference type="RefSeq" id="WP_202232781.1">
    <property type="nucleotide sequence ID" value="NZ_AP018365.1"/>
</dbReference>
<reference evidence="2 3" key="2">
    <citation type="journal article" date="2011" name="J. Antibiot.">
        <title>Furaquinocins I and J: novel polyketide isoprenoid hybrid compounds from Streptomyces reveromyceticus SN-593.</title>
        <authorList>
            <person name="Panthee S."/>
            <person name="Takahashi S."/>
            <person name="Takagi H."/>
            <person name="Nogawa T."/>
            <person name="Oowada E."/>
            <person name="Uramoto M."/>
            <person name="Osada H."/>
        </authorList>
    </citation>
    <scope>NUCLEOTIDE SEQUENCE [LARGE SCALE GENOMIC DNA]</scope>
    <source>
        <strain evidence="2 3">SN-593</strain>
    </source>
</reference>
<feature type="transmembrane region" description="Helical" evidence="1">
    <location>
        <begin position="44"/>
        <end position="65"/>
    </location>
</feature>
<keyword evidence="1" id="KW-1133">Transmembrane helix</keyword>
<dbReference type="Proteomes" id="UP000595703">
    <property type="component" value="Chromosome"/>
</dbReference>
<protein>
    <submittedName>
        <fullName evidence="2">Uncharacterized protein</fullName>
    </submittedName>
</protein>